<evidence type="ECO:0000313" key="2">
    <source>
        <dbReference type="EMBL" id="CAK8680385.1"/>
    </source>
</evidence>
<evidence type="ECO:0000256" key="1">
    <source>
        <dbReference type="SAM" id="MobiDB-lite"/>
    </source>
</evidence>
<dbReference type="Proteomes" id="UP001642483">
    <property type="component" value="Unassembled WGS sequence"/>
</dbReference>
<keyword evidence="3" id="KW-1185">Reference proteome</keyword>
<proteinExistence type="predicted"/>
<sequence>MEELFRLSGYATREMTTGISVSLLLSFKKNVSYKYNYWHLFNFSIQKMKENDKSTNEDQGEDHEDEEIKTASCSILSVVEEEADIELLCEIDFEQILDLYTMDESESSKSDSEDSWTCMDPELEHEDDDQKEEDANIAGTSVFPKEEELEVLFEKELNQILDLPLSIHTMEDFESSISLLEEDVYMDLELEHEDNYEKDEEDNNATNSFLSDKEKLKILFQPVLDQLKTLEIFNSNTEDSQFCINLPEASNTEPAWQEEPQEVSTVSQELLPFLEKHKVLFRQVLNELHVVDWASDQRLLQAAEPSIDLSDISDDDFLYEWQLVFSSSSLSEISSDDTYGEDDSENWTSDSSMWSLADLTERISIPGWCYFFLIK</sequence>
<name>A0ABP0FPJ2_CLALP</name>
<dbReference type="EMBL" id="CAWYQH010000068">
    <property type="protein sequence ID" value="CAK8680385.1"/>
    <property type="molecule type" value="Genomic_DNA"/>
</dbReference>
<organism evidence="2 3">
    <name type="scientific">Clavelina lepadiformis</name>
    <name type="common">Light-bulb sea squirt</name>
    <name type="synonym">Ascidia lepadiformis</name>
    <dbReference type="NCBI Taxonomy" id="159417"/>
    <lineage>
        <taxon>Eukaryota</taxon>
        <taxon>Metazoa</taxon>
        <taxon>Chordata</taxon>
        <taxon>Tunicata</taxon>
        <taxon>Ascidiacea</taxon>
        <taxon>Aplousobranchia</taxon>
        <taxon>Clavelinidae</taxon>
        <taxon>Clavelina</taxon>
    </lineage>
</organism>
<evidence type="ECO:0000313" key="3">
    <source>
        <dbReference type="Proteomes" id="UP001642483"/>
    </source>
</evidence>
<feature type="compositionally biased region" description="Acidic residues" evidence="1">
    <location>
        <begin position="121"/>
        <end position="132"/>
    </location>
</feature>
<accession>A0ABP0FPJ2</accession>
<feature type="region of interest" description="Disordered" evidence="1">
    <location>
        <begin position="104"/>
        <end position="135"/>
    </location>
</feature>
<comment type="caution">
    <text evidence="2">The sequence shown here is derived from an EMBL/GenBank/DDBJ whole genome shotgun (WGS) entry which is preliminary data.</text>
</comment>
<gene>
    <name evidence="2" type="ORF">CVLEPA_LOCUS10641</name>
</gene>
<reference evidence="2 3" key="1">
    <citation type="submission" date="2024-02" db="EMBL/GenBank/DDBJ databases">
        <authorList>
            <person name="Daric V."/>
            <person name="Darras S."/>
        </authorList>
    </citation>
    <scope>NUCLEOTIDE SEQUENCE [LARGE SCALE GENOMIC DNA]</scope>
</reference>
<protein>
    <submittedName>
        <fullName evidence="2">Uncharacterized protein</fullName>
    </submittedName>
</protein>